<feature type="region of interest" description="Disordered" evidence="1">
    <location>
        <begin position="1"/>
        <end position="38"/>
    </location>
</feature>
<dbReference type="PANTHER" id="PTHR43606">
    <property type="entry name" value="PHOSPHATASE, PUTATIVE (AFU_ORTHOLOGUE AFUA_6G08710)-RELATED"/>
    <property type="match status" value="1"/>
</dbReference>
<dbReference type="AlphaFoldDB" id="A0A2A2D385"/>
<dbReference type="InterPro" id="IPR006311">
    <property type="entry name" value="TAT_signal"/>
</dbReference>
<dbReference type="Pfam" id="PF16655">
    <property type="entry name" value="PhoD_N"/>
    <property type="match status" value="1"/>
</dbReference>
<reference evidence="4 5" key="1">
    <citation type="submission" date="2017-08" db="EMBL/GenBank/DDBJ databases">
        <title>Genome sequence of Streptomyces albireticuli NRRL B-1670.</title>
        <authorList>
            <person name="Graham D.E."/>
            <person name="Mahan K.M."/>
            <person name="Klingeman D.M."/>
            <person name="Hettich R.L."/>
            <person name="Parry R.J."/>
            <person name="Spain J.C."/>
        </authorList>
    </citation>
    <scope>NUCLEOTIDE SEQUENCE [LARGE SCALE GENOMIC DNA]</scope>
    <source>
        <strain evidence="4 5">NRRL B-1670</strain>
    </source>
</reference>
<evidence type="ECO:0000313" key="5">
    <source>
        <dbReference type="Proteomes" id="UP000218944"/>
    </source>
</evidence>
<feature type="domain" description="Phospholipase D N-terminal" evidence="3">
    <location>
        <begin position="81"/>
        <end position="178"/>
    </location>
</feature>
<keyword evidence="5" id="KW-1185">Reference proteome</keyword>
<dbReference type="EMBL" id="NSJV01000531">
    <property type="protein sequence ID" value="PAU45772.1"/>
    <property type="molecule type" value="Genomic_DNA"/>
</dbReference>
<dbReference type="Gene3D" id="3.60.21.70">
    <property type="entry name" value="PhoD-like phosphatase"/>
    <property type="match status" value="1"/>
</dbReference>
<dbReference type="CDD" id="cd07389">
    <property type="entry name" value="MPP_PhoD"/>
    <property type="match status" value="1"/>
</dbReference>
<gene>
    <name evidence="4" type="ORF">CK936_27605</name>
</gene>
<dbReference type="Gene3D" id="2.60.40.380">
    <property type="entry name" value="Purple acid phosphatase-like, N-terminal"/>
    <property type="match status" value="1"/>
</dbReference>
<organism evidence="4 5">
    <name type="scientific">Streptomyces albireticuli</name>
    <dbReference type="NCBI Taxonomy" id="1940"/>
    <lineage>
        <taxon>Bacteria</taxon>
        <taxon>Bacillati</taxon>
        <taxon>Actinomycetota</taxon>
        <taxon>Actinomycetes</taxon>
        <taxon>Kitasatosporales</taxon>
        <taxon>Streptomycetaceae</taxon>
        <taxon>Streptomyces</taxon>
    </lineage>
</organism>
<dbReference type="InterPro" id="IPR052900">
    <property type="entry name" value="Phospholipid_Metab_Enz"/>
</dbReference>
<accession>A0A2A2D385</accession>
<sequence>MTDGTKRSGGKGGPEDGPAVPPAPAASPVAAVPPAAATPPPHLRRRFLSMSAAAAVLAFSARPAHAAGIRDKDLGDSPFTLGVASGDPLPDGVVLWTRLAPRPWEPGGGLPPAGAVPVTWEIAEDERFSAGVRRGQAVAEAGYAYSVHADVRGLAPGRTYWYRFRAGARLSPVGRTRTAPAAGSSPERLRLGVASCQQYDEGYYTALGHLAREDLDAVFFLGDYIYENAIDARAGDRRLPDGALLPAVFAHETVTLSDYRLRYALGKTDPDLQAAHAAHPWCVTWDDHEVENNYAADVSQDNDPAAGFLQRRAAAYRAYWEHMPLRLAQRPAGPDMRLYRRLHYGRLAQFDILDTRQYRSDQAYGDGWKLPGPASEDPSRTLLGAAQEQWLHSGFRGSTATWNVIPQQVAFSRRRLRAQNSPLSMDAWDGYPATRRRLLDAARGAGLTNLVVLSGDSHIHLAMDIKDDFDDPSSPTRGVEILGTSVSSGADGVERPDDWAELLALNPHMAYYAKRRGYVVVTLTPTQARADFRILPYVTRPGAPVSTAASLVSPAGRPGFERP</sequence>
<dbReference type="Pfam" id="PF09423">
    <property type="entry name" value="PhoD"/>
    <property type="match status" value="1"/>
</dbReference>
<dbReference type="PANTHER" id="PTHR43606:SF2">
    <property type="entry name" value="ALKALINE PHOSPHATASE FAMILY PROTEIN (AFU_ORTHOLOGUE AFUA_5G03860)"/>
    <property type="match status" value="1"/>
</dbReference>
<dbReference type="RefSeq" id="WP_095583676.1">
    <property type="nucleotide sequence ID" value="NZ_JAJQQR010000003.1"/>
</dbReference>
<dbReference type="InterPro" id="IPR032093">
    <property type="entry name" value="PhoD_N"/>
</dbReference>
<evidence type="ECO:0000313" key="4">
    <source>
        <dbReference type="EMBL" id="PAU45772.1"/>
    </source>
</evidence>
<proteinExistence type="predicted"/>
<dbReference type="InterPro" id="IPR029052">
    <property type="entry name" value="Metallo-depent_PP-like"/>
</dbReference>
<feature type="compositionally biased region" description="Low complexity" evidence="1">
    <location>
        <begin position="26"/>
        <end position="35"/>
    </location>
</feature>
<dbReference type="InterPro" id="IPR018946">
    <property type="entry name" value="PhoD-like_MPP"/>
</dbReference>
<dbReference type="PROSITE" id="PS51318">
    <property type="entry name" value="TAT"/>
    <property type="match status" value="1"/>
</dbReference>
<name>A0A2A2D385_9ACTN</name>
<dbReference type="InterPro" id="IPR038607">
    <property type="entry name" value="PhoD-like_sf"/>
</dbReference>
<feature type="domain" description="PhoD-like phosphatase metallophosphatase" evidence="2">
    <location>
        <begin position="191"/>
        <end position="532"/>
    </location>
</feature>
<dbReference type="Proteomes" id="UP000218944">
    <property type="component" value="Unassembled WGS sequence"/>
</dbReference>
<comment type="caution">
    <text evidence="4">The sequence shown here is derived from an EMBL/GenBank/DDBJ whole genome shotgun (WGS) entry which is preliminary data.</text>
</comment>
<evidence type="ECO:0000259" key="2">
    <source>
        <dbReference type="Pfam" id="PF09423"/>
    </source>
</evidence>
<evidence type="ECO:0000256" key="1">
    <source>
        <dbReference type="SAM" id="MobiDB-lite"/>
    </source>
</evidence>
<dbReference type="SUPFAM" id="SSF56300">
    <property type="entry name" value="Metallo-dependent phosphatases"/>
    <property type="match status" value="1"/>
</dbReference>
<protein>
    <submittedName>
        <fullName evidence="4">Alkaline phosphatase</fullName>
    </submittedName>
</protein>
<evidence type="ECO:0000259" key="3">
    <source>
        <dbReference type="Pfam" id="PF16655"/>
    </source>
</evidence>